<evidence type="ECO:0000313" key="1">
    <source>
        <dbReference type="EMBL" id="KAK3583788.1"/>
    </source>
</evidence>
<proteinExistence type="predicted"/>
<reference evidence="1" key="3">
    <citation type="submission" date="2023-05" db="EMBL/GenBank/DDBJ databases">
        <authorList>
            <person name="Smith C.H."/>
        </authorList>
    </citation>
    <scope>NUCLEOTIDE SEQUENCE</scope>
    <source>
        <strain evidence="1">CHS0354</strain>
        <tissue evidence="1">Mantle</tissue>
    </source>
</reference>
<gene>
    <name evidence="1" type="ORF">CHS0354_022828</name>
</gene>
<sequence>MHNLVELKKIISSKNKRADKRDIPKEELQKDFENNTDLSRMFNKSLFASQGGTVIFAAEARRTMEKNKESEFSNEDRKMTNSELLTMRFVTEDLRLSYKGHDYVKHVLTRAVT</sequence>
<dbReference type="Proteomes" id="UP001195483">
    <property type="component" value="Unassembled WGS sequence"/>
</dbReference>
<evidence type="ECO:0000313" key="2">
    <source>
        <dbReference type="Proteomes" id="UP001195483"/>
    </source>
</evidence>
<dbReference type="AlphaFoldDB" id="A0AAE0S235"/>
<protein>
    <submittedName>
        <fullName evidence="1">Uncharacterized protein</fullName>
    </submittedName>
</protein>
<keyword evidence="2" id="KW-1185">Reference proteome</keyword>
<reference evidence="1" key="2">
    <citation type="journal article" date="2021" name="Genome Biol. Evol.">
        <title>Developing a high-quality reference genome for a parasitic bivalve with doubly uniparental inheritance (Bivalvia: Unionida).</title>
        <authorList>
            <person name="Smith C.H."/>
        </authorList>
    </citation>
    <scope>NUCLEOTIDE SEQUENCE</scope>
    <source>
        <strain evidence="1">CHS0354</strain>
        <tissue evidence="1">Mantle</tissue>
    </source>
</reference>
<comment type="caution">
    <text evidence="1">The sequence shown here is derived from an EMBL/GenBank/DDBJ whole genome shotgun (WGS) entry which is preliminary data.</text>
</comment>
<reference evidence="1" key="1">
    <citation type="journal article" date="2021" name="Genome Biol. Evol.">
        <title>A High-Quality Reference Genome for a Parasitic Bivalve with Doubly Uniparental Inheritance (Bivalvia: Unionida).</title>
        <authorList>
            <person name="Smith C.H."/>
        </authorList>
    </citation>
    <scope>NUCLEOTIDE SEQUENCE</scope>
    <source>
        <strain evidence="1">CHS0354</strain>
    </source>
</reference>
<name>A0AAE0S235_9BIVA</name>
<dbReference type="EMBL" id="JAEAOA010001385">
    <property type="protein sequence ID" value="KAK3583788.1"/>
    <property type="molecule type" value="Genomic_DNA"/>
</dbReference>
<accession>A0AAE0S235</accession>
<organism evidence="1 2">
    <name type="scientific">Potamilus streckersoni</name>
    <dbReference type="NCBI Taxonomy" id="2493646"/>
    <lineage>
        <taxon>Eukaryota</taxon>
        <taxon>Metazoa</taxon>
        <taxon>Spiralia</taxon>
        <taxon>Lophotrochozoa</taxon>
        <taxon>Mollusca</taxon>
        <taxon>Bivalvia</taxon>
        <taxon>Autobranchia</taxon>
        <taxon>Heteroconchia</taxon>
        <taxon>Palaeoheterodonta</taxon>
        <taxon>Unionida</taxon>
        <taxon>Unionoidea</taxon>
        <taxon>Unionidae</taxon>
        <taxon>Ambleminae</taxon>
        <taxon>Lampsilini</taxon>
        <taxon>Potamilus</taxon>
    </lineage>
</organism>